<evidence type="ECO:0000256" key="1">
    <source>
        <dbReference type="SAM" id="Phobius"/>
    </source>
</evidence>
<accession>A0A1Q3DF29</accession>
<name>A0A1Q3DF29_CEPFO</name>
<evidence type="ECO:0000313" key="3">
    <source>
        <dbReference type="Proteomes" id="UP000187406"/>
    </source>
</evidence>
<dbReference type="PANTHER" id="PTHR33133:SF1">
    <property type="entry name" value="EXPRESSED PROTEIN-RELATED"/>
    <property type="match status" value="1"/>
</dbReference>
<dbReference type="Proteomes" id="UP000187406">
    <property type="component" value="Unassembled WGS sequence"/>
</dbReference>
<reference evidence="3" key="1">
    <citation type="submission" date="2016-04" db="EMBL/GenBank/DDBJ databases">
        <title>Cephalotus genome sequencing.</title>
        <authorList>
            <person name="Fukushima K."/>
            <person name="Hasebe M."/>
            <person name="Fang X."/>
        </authorList>
    </citation>
    <scope>NUCLEOTIDE SEQUENCE [LARGE SCALE GENOMIC DNA]</scope>
    <source>
        <strain evidence="3">cv. St1</strain>
    </source>
</reference>
<proteinExistence type="predicted"/>
<keyword evidence="1" id="KW-0472">Membrane</keyword>
<organism evidence="2 3">
    <name type="scientific">Cephalotus follicularis</name>
    <name type="common">Albany pitcher plant</name>
    <dbReference type="NCBI Taxonomy" id="3775"/>
    <lineage>
        <taxon>Eukaryota</taxon>
        <taxon>Viridiplantae</taxon>
        <taxon>Streptophyta</taxon>
        <taxon>Embryophyta</taxon>
        <taxon>Tracheophyta</taxon>
        <taxon>Spermatophyta</taxon>
        <taxon>Magnoliopsida</taxon>
        <taxon>eudicotyledons</taxon>
        <taxon>Gunneridae</taxon>
        <taxon>Pentapetalae</taxon>
        <taxon>rosids</taxon>
        <taxon>fabids</taxon>
        <taxon>Oxalidales</taxon>
        <taxon>Cephalotaceae</taxon>
        <taxon>Cephalotus</taxon>
    </lineage>
</organism>
<comment type="caution">
    <text evidence="2">The sequence shown here is derived from an EMBL/GenBank/DDBJ whole genome shotgun (WGS) entry which is preliminary data.</text>
</comment>
<gene>
    <name evidence="2" type="ORF">CFOL_v3_34313</name>
</gene>
<evidence type="ECO:0000313" key="2">
    <source>
        <dbReference type="EMBL" id="GAV90913.1"/>
    </source>
</evidence>
<dbReference type="InParanoid" id="A0A1Q3DF29"/>
<dbReference type="AlphaFoldDB" id="A0A1Q3DF29"/>
<feature type="transmembrane region" description="Helical" evidence="1">
    <location>
        <begin position="26"/>
        <end position="47"/>
    </location>
</feature>
<keyword evidence="1" id="KW-0812">Transmembrane</keyword>
<keyword evidence="1" id="KW-1133">Transmembrane helix</keyword>
<feature type="transmembrane region" description="Helical" evidence="1">
    <location>
        <begin position="93"/>
        <end position="117"/>
    </location>
</feature>
<dbReference type="OrthoDB" id="777403at2759"/>
<keyword evidence="3" id="KW-1185">Reference proteome</keyword>
<dbReference type="PANTHER" id="PTHR33133">
    <property type="entry name" value="OS08G0107100 PROTEIN-RELATED"/>
    <property type="match status" value="1"/>
</dbReference>
<protein>
    <submittedName>
        <fullName evidence="2">Uncharacterized protein</fullName>
    </submittedName>
</protein>
<dbReference type="EMBL" id="BDDD01006741">
    <property type="protein sequence ID" value="GAV90913.1"/>
    <property type="molecule type" value="Genomic_DNA"/>
</dbReference>
<sequence length="143" mass="16172">MELKLLGDFLQILLDVYKISRKNVKLIASITILPIFLHSIIFLFNIFSIKPLFADLIVKQSFLLITSPNTPEFLNLLMGVIHDIKNLVGVESIFLLAASVSSFLFSIATIFVTAITYGGKNISINDLLSRTIKTWRRPFVTWV</sequence>